<dbReference type="GO" id="GO:0016811">
    <property type="term" value="F:hydrolase activity, acting on carbon-nitrogen (but not peptide) bonds, in linear amides"/>
    <property type="evidence" value="ECO:0007669"/>
    <property type="project" value="InterPro"/>
</dbReference>
<dbReference type="InterPro" id="IPR003010">
    <property type="entry name" value="C-N_Hydrolase"/>
</dbReference>
<dbReference type="CDD" id="cd07572">
    <property type="entry name" value="nit"/>
    <property type="match status" value="1"/>
</dbReference>
<dbReference type="Proteomes" id="UP000222056">
    <property type="component" value="Unassembled WGS sequence"/>
</dbReference>
<name>A0A1H6FME4_THEAL</name>
<protein>
    <submittedName>
        <fullName evidence="4">Predicted amidohydrolase</fullName>
    </submittedName>
</protein>
<dbReference type="InterPro" id="IPR036526">
    <property type="entry name" value="C-N_Hydrolase_sf"/>
</dbReference>
<dbReference type="AlphaFoldDB" id="A0A1H6FME4"/>
<sequence>MVGAVVQMNSGEDREANLARAEELVRRAAAHGARLVVLPEKFNRLGRPQFCAERAEGLDGPTVEWARRLASELAIDLVAGSLLERRPEGPPANAAVHVRPDGEIAAVYRKIHLFDVDVGSTSYRESAYESRGDRVVVSELADGTKLGLAICYDLRFPELFRCLALAGAQVVALPAAFTVPTGRAHWEVLVRARAIENQLFVLAAGQVGRHPPDHESFGHSLVVDPWGAVLARVAAGEGVAGARLEFARQRELRARLPVLSQRVPDAYRVPVHA</sequence>
<dbReference type="PANTHER" id="PTHR23088">
    <property type="entry name" value="NITRILASE-RELATED"/>
    <property type="match status" value="1"/>
</dbReference>
<dbReference type="OrthoDB" id="9811121at2"/>
<evidence type="ECO:0000256" key="1">
    <source>
        <dbReference type="ARBA" id="ARBA00010613"/>
    </source>
</evidence>
<dbReference type="SUPFAM" id="SSF56317">
    <property type="entry name" value="Carbon-nitrogen hydrolase"/>
    <property type="match status" value="1"/>
</dbReference>
<dbReference type="InterPro" id="IPR045254">
    <property type="entry name" value="Nit1/2_C-N_Hydrolase"/>
</dbReference>
<evidence type="ECO:0000259" key="3">
    <source>
        <dbReference type="PROSITE" id="PS50263"/>
    </source>
</evidence>
<proteinExistence type="inferred from homology"/>
<keyword evidence="5" id="KW-1185">Reference proteome</keyword>
<evidence type="ECO:0000313" key="4">
    <source>
        <dbReference type="EMBL" id="SEH12067.1"/>
    </source>
</evidence>
<evidence type="ECO:0000313" key="5">
    <source>
        <dbReference type="Proteomes" id="UP000222056"/>
    </source>
</evidence>
<gene>
    <name evidence="4" type="ORF">SAMN02745716_0972</name>
</gene>
<reference evidence="5" key="1">
    <citation type="submission" date="2016-10" db="EMBL/GenBank/DDBJ databases">
        <authorList>
            <person name="Varghese N."/>
            <person name="Submissions S."/>
        </authorList>
    </citation>
    <scope>NUCLEOTIDE SEQUENCE [LARGE SCALE GENOMIC DNA]</scope>
    <source>
        <strain evidence="5">ATCC 35263</strain>
    </source>
</reference>
<dbReference type="PROSITE" id="PS50263">
    <property type="entry name" value="CN_HYDROLASE"/>
    <property type="match status" value="1"/>
</dbReference>
<evidence type="ECO:0000256" key="2">
    <source>
        <dbReference type="ARBA" id="ARBA00022801"/>
    </source>
</evidence>
<dbReference type="InterPro" id="IPR001110">
    <property type="entry name" value="UPF0012_CS"/>
</dbReference>
<comment type="similarity">
    <text evidence="1">Belongs to the carbon-nitrogen hydrolase superfamily. NIT1/NIT2 family.</text>
</comment>
<dbReference type="STRING" id="29539.SAMN02745716_0972"/>
<keyword evidence="2 4" id="KW-0378">Hydrolase</keyword>
<feature type="domain" description="CN hydrolase" evidence="3">
    <location>
        <begin position="1"/>
        <end position="246"/>
    </location>
</feature>
<dbReference type="RefSeq" id="WP_093116702.1">
    <property type="nucleotide sequence ID" value="NZ_FNWJ01000001.1"/>
</dbReference>
<dbReference type="PROSITE" id="PS01227">
    <property type="entry name" value="UPF0012"/>
    <property type="match status" value="1"/>
</dbReference>
<organism evidence="4 5">
    <name type="scientific">Thermoleophilum album</name>
    <dbReference type="NCBI Taxonomy" id="29539"/>
    <lineage>
        <taxon>Bacteria</taxon>
        <taxon>Bacillati</taxon>
        <taxon>Actinomycetota</taxon>
        <taxon>Thermoleophilia</taxon>
        <taxon>Thermoleophilales</taxon>
        <taxon>Thermoleophilaceae</taxon>
        <taxon>Thermoleophilum</taxon>
    </lineage>
</organism>
<dbReference type="Pfam" id="PF00795">
    <property type="entry name" value="CN_hydrolase"/>
    <property type="match status" value="1"/>
</dbReference>
<accession>A0A1H6FME4</accession>
<dbReference type="Gene3D" id="3.60.110.10">
    <property type="entry name" value="Carbon-nitrogen hydrolase"/>
    <property type="match status" value="1"/>
</dbReference>
<dbReference type="EMBL" id="FNWJ01000001">
    <property type="protein sequence ID" value="SEH12067.1"/>
    <property type="molecule type" value="Genomic_DNA"/>
</dbReference>
<dbReference type="PANTHER" id="PTHR23088:SF27">
    <property type="entry name" value="DEAMINATED GLUTATHIONE AMIDASE"/>
    <property type="match status" value="1"/>
</dbReference>